<sequence length="109" mass="12444">MARAMGGASAERTEQNHRKDNECSARQAGGRSSRQVLGRPTVQWALDERGFNIIGEKIVQFPTETRDTLNRSSARWAYLFRASFSWQEQNNRERKTRGRPAQGSRASFI</sequence>
<dbReference type="EMBL" id="JAEFBK010000026">
    <property type="protein sequence ID" value="KAG7530630.1"/>
    <property type="molecule type" value="Genomic_DNA"/>
</dbReference>
<accession>A0A8T1XDW9</accession>
<feature type="region of interest" description="Disordered" evidence="1">
    <location>
        <begin position="1"/>
        <end position="39"/>
    </location>
</feature>
<feature type="region of interest" description="Disordered" evidence="1">
    <location>
        <begin position="88"/>
        <end position="109"/>
    </location>
</feature>
<dbReference type="AlphaFoldDB" id="A0A8T1XDW9"/>
<dbReference type="Proteomes" id="UP000694240">
    <property type="component" value="Unassembled WGS sequence"/>
</dbReference>
<proteinExistence type="predicted"/>
<keyword evidence="4" id="KW-1185">Reference proteome</keyword>
<dbReference type="EMBL" id="JAEFBK010000016">
    <property type="protein sequence ID" value="KAG7530828.1"/>
    <property type="molecule type" value="Genomic_DNA"/>
</dbReference>
<organism evidence="3 4">
    <name type="scientific">Arabidopsis thaliana x Arabidopsis arenosa</name>
    <dbReference type="NCBI Taxonomy" id="1240361"/>
    <lineage>
        <taxon>Eukaryota</taxon>
        <taxon>Viridiplantae</taxon>
        <taxon>Streptophyta</taxon>
        <taxon>Embryophyta</taxon>
        <taxon>Tracheophyta</taxon>
        <taxon>Spermatophyta</taxon>
        <taxon>Magnoliopsida</taxon>
        <taxon>eudicotyledons</taxon>
        <taxon>Gunneridae</taxon>
        <taxon>Pentapetalae</taxon>
        <taxon>rosids</taxon>
        <taxon>malvids</taxon>
        <taxon>Brassicales</taxon>
        <taxon>Brassicaceae</taxon>
        <taxon>Camelineae</taxon>
        <taxon>Arabidopsis</taxon>
    </lineage>
</organism>
<feature type="compositionally biased region" description="Basic and acidic residues" evidence="1">
    <location>
        <begin position="11"/>
        <end position="23"/>
    </location>
</feature>
<reference evidence="3 4" key="1">
    <citation type="submission" date="2020-12" db="EMBL/GenBank/DDBJ databases">
        <title>Concerted genomic and epigenomic changes stabilize Arabidopsis allopolyploids.</title>
        <authorList>
            <person name="Chen Z."/>
        </authorList>
    </citation>
    <scope>NUCLEOTIDE SEQUENCE [LARGE SCALE GENOMIC DNA]</scope>
    <source>
        <strain evidence="3">Allo738</strain>
        <tissue evidence="3">Leaf</tissue>
    </source>
</reference>
<gene>
    <name evidence="3" type="ORF">ISN45_Un16g000040</name>
    <name evidence="2" type="ORF">ISN45_Un26g000070</name>
</gene>
<protein>
    <submittedName>
        <fullName evidence="3">Uncharacterized protein</fullName>
    </submittedName>
</protein>
<name>A0A8T1XDW9_9BRAS</name>
<evidence type="ECO:0000256" key="1">
    <source>
        <dbReference type="SAM" id="MobiDB-lite"/>
    </source>
</evidence>
<comment type="caution">
    <text evidence="3">The sequence shown here is derived from an EMBL/GenBank/DDBJ whole genome shotgun (WGS) entry which is preliminary data.</text>
</comment>
<evidence type="ECO:0000313" key="3">
    <source>
        <dbReference type="EMBL" id="KAG7530828.1"/>
    </source>
</evidence>
<geneLocation type="mitochondrion" evidence="3"/>
<evidence type="ECO:0000313" key="4">
    <source>
        <dbReference type="Proteomes" id="UP000694240"/>
    </source>
</evidence>
<evidence type="ECO:0000313" key="2">
    <source>
        <dbReference type="EMBL" id="KAG7530630.1"/>
    </source>
</evidence>
<keyword evidence="3" id="KW-0496">Mitochondrion</keyword>